<protein>
    <submittedName>
        <fullName evidence="1">Uncharacterized protein</fullName>
    </submittedName>
</protein>
<keyword evidence="2" id="KW-1185">Reference proteome</keyword>
<reference evidence="2" key="1">
    <citation type="submission" date="2017-10" db="EMBL/GenBank/DDBJ databases">
        <title>Rapid genome shrinkage in a self-fertile nematode reveals novel sperm competition proteins.</title>
        <authorList>
            <person name="Yin D."/>
            <person name="Schwarz E.M."/>
            <person name="Thomas C.G."/>
            <person name="Felde R.L."/>
            <person name="Korf I.F."/>
            <person name="Cutter A.D."/>
            <person name="Schartner C.M."/>
            <person name="Ralston E.J."/>
            <person name="Meyer B.J."/>
            <person name="Haag E.S."/>
        </authorList>
    </citation>
    <scope>NUCLEOTIDE SEQUENCE [LARGE SCALE GENOMIC DNA]</scope>
    <source>
        <strain evidence="2">JU1422</strain>
    </source>
</reference>
<organism evidence="1 2">
    <name type="scientific">Caenorhabditis nigoni</name>
    <dbReference type="NCBI Taxonomy" id="1611254"/>
    <lineage>
        <taxon>Eukaryota</taxon>
        <taxon>Metazoa</taxon>
        <taxon>Ecdysozoa</taxon>
        <taxon>Nematoda</taxon>
        <taxon>Chromadorea</taxon>
        <taxon>Rhabditida</taxon>
        <taxon>Rhabditina</taxon>
        <taxon>Rhabditomorpha</taxon>
        <taxon>Rhabditoidea</taxon>
        <taxon>Rhabditidae</taxon>
        <taxon>Peloderinae</taxon>
        <taxon>Caenorhabditis</taxon>
    </lineage>
</organism>
<gene>
    <name evidence="1" type="primary">Cnig_chr_III.g9184</name>
    <name evidence="1" type="ORF">B9Z55_009184</name>
</gene>
<dbReference type="EMBL" id="PDUG01000003">
    <property type="protein sequence ID" value="PIC41948.1"/>
    <property type="molecule type" value="Genomic_DNA"/>
</dbReference>
<sequence>MRKFVHFELALSFCAPPLYCEKRAKQKKTIFFETLFSTVARSGNAQACRVQMARRGALVFSVLIFRDFFQMTISQLKPNKKTWEYLRIVEKNILHQILIGFAVKNFPALRNRAFSEKSTDFYTFFRFSFVFQFHITTKRKEIHF</sequence>
<accession>A0A2G5UQZ8</accession>
<evidence type="ECO:0000313" key="2">
    <source>
        <dbReference type="Proteomes" id="UP000230233"/>
    </source>
</evidence>
<comment type="caution">
    <text evidence="1">The sequence shown here is derived from an EMBL/GenBank/DDBJ whole genome shotgun (WGS) entry which is preliminary data.</text>
</comment>
<evidence type="ECO:0000313" key="1">
    <source>
        <dbReference type="EMBL" id="PIC41948.1"/>
    </source>
</evidence>
<proteinExistence type="predicted"/>
<name>A0A2G5UQZ8_9PELO</name>
<dbReference type="Proteomes" id="UP000230233">
    <property type="component" value="Chromosome III"/>
</dbReference>
<dbReference type="AlphaFoldDB" id="A0A2G5UQZ8"/>